<evidence type="ECO:0000256" key="7">
    <source>
        <dbReference type="ARBA" id="ARBA00023065"/>
    </source>
</evidence>
<gene>
    <name evidence="13" type="ORF">SAMN05192589_11137</name>
</gene>
<dbReference type="AlphaFoldDB" id="A0A1G6ZA01"/>
<keyword evidence="7" id="KW-0406">Ion transport</keyword>
<evidence type="ECO:0000256" key="8">
    <source>
        <dbReference type="ARBA" id="ARBA00023114"/>
    </source>
</evidence>
<dbReference type="PANTHER" id="PTHR34501:SF9">
    <property type="entry name" value="MAJOR OUTER MEMBRANE PROTEIN P.IA"/>
    <property type="match status" value="1"/>
</dbReference>
<organism evidence="13 14">
    <name type="scientific">Paracidovorax valerianellae</name>
    <dbReference type="NCBI Taxonomy" id="187868"/>
    <lineage>
        <taxon>Bacteria</taxon>
        <taxon>Pseudomonadati</taxon>
        <taxon>Pseudomonadota</taxon>
        <taxon>Betaproteobacteria</taxon>
        <taxon>Burkholderiales</taxon>
        <taxon>Comamonadaceae</taxon>
        <taxon>Paracidovorax</taxon>
    </lineage>
</organism>
<feature type="domain" description="Porin" evidence="12">
    <location>
        <begin position="9"/>
        <end position="393"/>
    </location>
</feature>
<keyword evidence="9" id="KW-0472">Membrane</keyword>
<evidence type="ECO:0000313" key="14">
    <source>
        <dbReference type="Proteomes" id="UP000198781"/>
    </source>
</evidence>
<dbReference type="InterPro" id="IPR050298">
    <property type="entry name" value="Gram-neg_bact_OMP"/>
</dbReference>
<keyword evidence="6 11" id="KW-0732">Signal</keyword>
<dbReference type="GO" id="GO:0006811">
    <property type="term" value="P:monoatomic ion transport"/>
    <property type="evidence" value="ECO:0007669"/>
    <property type="project" value="UniProtKB-KW"/>
</dbReference>
<name>A0A1G6ZA01_9BURK</name>
<keyword evidence="8" id="KW-0626">Porin</keyword>
<protein>
    <submittedName>
        <fullName evidence="13">Outer membrane protein (Porin)</fullName>
    </submittedName>
</protein>
<evidence type="ECO:0000256" key="5">
    <source>
        <dbReference type="ARBA" id="ARBA00022692"/>
    </source>
</evidence>
<evidence type="ECO:0000256" key="9">
    <source>
        <dbReference type="ARBA" id="ARBA00023136"/>
    </source>
</evidence>
<keyword evidence="3" id="KW-0813">Transport</keyword>
<evidence type="ECO:0000256" key="10">
    <source>
        <dbReference type="ARBA" id="ARBA00023237"/>
    </source>
</evidence>
<evidence type="ECO:0000256" key="6">
    <source>
        <dbReference type="ARBA" id="ARBA00022729"/>
    </source>
</evidence>
<dbReference type="STRING" id="187868.SAMN05192589_11137"/>
<dbReference type="GO" id="GO:0046930">
    <property type="term" value="C:pore complex"/>
    <property type="evidence" value="ECO:0007669"/>
    <property type="project" value="UniProtKB-KW"/>
</dbReference>
<evidence type="ECO:0000256" key="1">
    <source>
        <dbReference type="ARBA" id="ARBA00004571"/>
    </source>
</evidence>
<evidence type="ECO:0000256" key="2">
    <source>
        <dbReference type="ARBA" id="ARBA00011233"/>
    </source>
</evidence>
<dbReference type="RefSeq" id="WP_092744823.1">
    <property type="nucleotide sequence ID" value="NZ_FMZC01000011.1"/>
</dbReference>
<dbReference type="EMBL" id="FMZC01000011">
    <property type="protein sequence ID" value="SDD99584.1"/>
    <property type="molecule type" value="Genomic_DNA"/>
</dbReference>
<dbReference type="Pfam" id="PF13609">
    <property type="entry name" value="Porin_4"/>
    <property type="match status" value="1"/>
</dbReference>
<evidence type="ECO:0000259" key="12">
    <source>
        <dbReference type="Pfam" id="PF13609"/>
    </source>
</evidence>
<evidence type="ECO:0000313" key="13">
    <source>
        <dbReference type="EMBL" id="SDD99584.1"/>
    </source>
</evidence>
<reference evidence="13 14" key="1">
    <citation type="submission" date="2016-10" db="EMBL/GenBank/DDBJ databases">
        <authorList>
            <person name="de Groot N.N."/>
        </authorList>
    </citation>
    <scope>NUCLEOTIDE SEQUENCE [LARGE SCALE GENOMIC DNA]</scope>
    <source>
        <strain evidence="13 14">DSM 16619</strain>
    </source>
</reference>
<evidence type="ECO:0000256" key="4">
    <source>
        <dbReference type="ARBA" id="ARBA00022452"/>
    </source>
</evidence>
<dbReference type="PANTHER" id="PTHR34501">
    <property type="entry name" value="PROTEIN YDDL-RELATED"/>
    <property type="match status" value="1"/>
</dbReference>
<comment type="subcellular location">
    <subcellularLocation>
        <location evidence="1">Cell outer membrane</location>
        <topology evidence="1">Multi-pass membrane protein</topology>
    </subcellularLocation>
</comment>
<dbReference type="InterPro" id="IPR033900">
    <property type="entry name" value="Gram_neg_porin_domain"/>
</dbReference>
<feature type="chain" id="PRO_5011506313" evidence="11">
    <location>
        <begin position="22"/>
        <end position="426"/>
    </location>
</feature>
<sequence>MKKMRVLSVAVLACISSVAMAQSASGTSGMAGSSSLNMYGIVDLGVSHVTGGPGGNQTRLISGNMEGSRLGFKGNEDLGGGYRAIFTMEARIEADTGDTSNRPVSLGQLPDRLSTATSLGLPAALQPAVTAVANQIGSNIGVNLNKTFFDRQIFSGLVTPFGAFTFGRQYTPGYLATGNFDVMKTESSLSLGQLVAIPNSFDIRVSNSIQYALQKDGLTATAMYAAGEVAGKPSARRLLGIMAIYKGNGYSFGGGYNTRNNELGEKSLTTGIVGATVDIGPGTLSGQYAVIKDDHPSDLSTIAASLSANPATAPVAGLVQNAFIQGFKQDARLFQVGYRITSGVHTMTVAYNSMNDKRPFNADRYSYGAAYTYALSKRTDVSAVLTHLENKNTSQDLLGGNGFLGGVSAAPGKDVNSIAVSIRHRF</sequence>
<dbReference type="SUPFAM" id="SSF56935">
    <property type="entry name" value="Porins"/>
    <property type="match status" value="1"/>
</dbReference>
<evidence type="ECO:0000256" key="11">
    <source>
        <dbReference type="SAM" id="SignalP"/>
    </source>
</evidence>
<proteinExistence type="predicted"/>
<dbReference type="GO" id="GO:0015288">
    <property type="term" value="F:porin activity"/>
    <property type="evidence" value="ECO:0007669"/>
    <property type="project" value="UniProtKB-KW"/>
</dbReference>
<dbReference type="Gene3D" id="2.40.160.10">
    <property type="entry name" value="Porin"/>
    <property type="match status" value="1"/>
</dbReference>
<keyword evidence="10" id="KW-0998">Cell outer membrane</keyword>
<keyword evidence="5" id="KW-0812">Transmembrane</keyword>
<accession>A0A1G6ZA01</accession>
<dbReference type="GO" id="GO:0009279">
    <property type="term" value="C:cell outer membrane"/>
    <property type="evidence" value="ECO:0007669"/>
    <property type="project" value="UniProtKB-SubCell"/>
</dbReference>
<feature type="signal peptide" evidence="11">
    <location>
        <begin position="1"/>
        <end position="21"/>
    </location>
</feature>
<evidence type="ECO:0000256" key="3">
    <source>
        <dbReference type="ARBA" id="ARBA00022448"/>
    </source>
</evidence>
<dbReference type="Proteomes" id="UP000198781">
    <property type="component" value="Unassembled WGS sequence"/>
</dbReference>
<dbReference type="CDD" id="cd00342">
    <property type="entry name" value="gram_neg_porins"/>
    <property type="match status" value="1"/>
</dbReference>
<dbReference type="OrthoDB" id="6975458at2"/>
<keyword evidence="14" id="KW-1185">Reference proteome</keyword>
<keyword evidence="4" id="KW-1134">Transmembrane beta strand</keyword>
<dbReference type="InterPro" id="IPR023614">
    <property type="entry name" value="Porin_dom_sf"/>
</dbReference>
<comment type="subunit">
    <text evidence="2">Homotrimer.</text>
</comment>